<dbReference type="CDD" id="cd00592">
    <property type="entry name" value="HTH_MerR-like"/>
    <property type="match status" value="1"/>
</dbReference>
<dbReference type="InterPro" id="IPR047057">
    <property type="entry name" value="MerR_fam"/>
</dbReference>
<dbReference type="PANTHER" id="PTHR30204">
    <property type="entry name" value="REDOX-CYCLING DRUG-SENSING TRANSCRIPTIONAL ACTIVATOR SOXR"/>
    <property type="match status" value="1"/>
</dbReference>
<dbReference type="InterPro" id="IPR009061">
    <property type="entry name" value="DNA-bd_dom_put_sf"/>
</dbReference>
<name>A0A6J6BDJ4_9ZZZZ</name>
<dbReference type="EMBL" id="CAEZSR010000001">
    <property type="protein sequence ID" value="CAB4536727.1"/>
    <property type="molecule type" value="Genomic_DNA"/>
</dbReference>
<dbReference type="SUPFAM" id="SSF46955">
    <property type="entry name" value="Putative DNA-binding domain"/>
    <property type="match status" value="1"/>
</dbReference>
<feature type="domain" description="HTH merR-type" evidence="3">
    <location>
        <begin position="10"/>
        <end position="84"/>
    </location>
</feature>
<evidence type="ECO:0000256" key="2">
    <source>
        <dbReference type="SAM" id="MobiDB-lite"/>
    </source>
</evidence>
<dbReference type="SMART" id="SM00422">
    <property type="entry name" value="HTH_MERR"/>
    <property type="match status" value="1"/>
</dbReference>
<dbReference type="InterPro" id="IPR000551">
    <property type="entry name" value="MerR-type_HTH_dom"/>
</dbReference>
<protein>
    <submittedName>
        <fullName evidence="4">Unannotated protein</fullName>
    </submittedName>
</protein>
<feature type="region of interest" description="Disordered" evidence="2">
    <location>
        <begin position="99"/>
        <end position="195"/>
    </location>
</feature>
<evidence type="ECO:0000313" key="4">
    <source>
        <dbReference type="EMBL" id="CAB4536727.1"/>
    </source>
</evidence>
<gene>
    <name evidence="4" type="ORF">UFOPK1493_00040</name>
</gene>
<dbReference type="AlphaFoldDB" id="A0A6J6BDJ4"/>
<proteinExistence type="predicted"/>
<keyword evidence="1" id="KW-0238">DNA-binding</keyword>
<dbReference type="Gene3D" id="1.10.1660.10">
    <property type="match status" value="1"/>
</dbReference>
<organism evidence="4">
    <name type="scientific">freshwater metagenome</name>
    <dbReference type="NCBI Taxonomy" id="449393"/>
    <lineage>
        <taxon>unclassified sequences</taxon>
        <taxon>metagenomes</taxon>
        <taxon>ecological metagenomes</taxon>
    </lineage>
</organism>
<dbReference type="GO" id="GO:0003700">
    <property type="term" value="F:DNA-binding transcription factor activity"/>
    <property type="evidence" value="ECO:0007669"/>
    <property type="project" value="InterPro"/>
</dbReference>
<reference evidence="4" key="1">
    <citation type="submission" date="2020-05" db="EMBL/GenBank/DDBJ databases">
        <authorList>
            <person name="Chiriac C."/>
            <person name="Salcher M."/>
            <person name="Ghai R."/>
            <person name="Kavagutti S V."/>
        </authorList>
    </citation>
    <scope>NUCLEOTIDE SEQUENCE</scope>
</reference>
<dbReference type="PANTHER" id="PTHR30204:SF89">
    <property type="entry name" value="HTH MERR-TYPE DOMAIN-CONTAINING PROTEIN"/>
    <property type="match status" value="1"/>
</dbReference>
<dbReference type="Pfam" id="PF13411">
    <property type="entry name" value="MerR_1"/>
    <property type="match status" value="1"/>
</dbReference>
<evidence type="ECO:0000259" key="3">
    <source>
        <dbReference type="PROSITE" id="PS50937"/>
    </source>
</evidence>
<dbReference type="PROSITE" id="PS50937">
    <property type="entry name" value="HTH_MERR_2"/>
    <property type="match status" value="1"/>
</dbReference>
<sequence>MTSGINERPYLSIGEVLGLLLEEFPDITISKIRFLESQGLIEPERTASGYRKFFDADIERLRIILREQKENFLPLRVIRDRLETGAIDDSGGIAVPATDGTGAAPRPAAPVPAPTPNTGNVSQLHRGIRNVRVGDASGRGSVDLDDTGPLGGSFDHTDGIDLDDPTGTISPHADQVDTNRHPAAQGRPVRPADEGVDHTTSMRLLAATGPSDVYDRSEICSMAGVTQTQLADLESFGLVTGRGTGSSTTFTESDLAIVRAAAGFLSRGIDARHLRAWRQSAEREAGLFEQRILPLLRQRNPQARQEAVQLLGELADLGAELRAALIVSMLRHHLDG</sequence>
<dbReference type="GO" id="GO:0003677">
    <property type="term" value="F:DNA binding"/>
    <property type="evidence" value="ECO:0007669"/>
    <property type="project" value="UniProtKB-KW"/>
</dbReference>
<accession>A0A6J6BDJ4</accession>
<evidence type="ECO:0000256" key="1">
    <source>
        <dbReference type="ARBA" id="ARBA00023125"/>
    </source>
</evidence>